<gene>
    <name evidence="3" type="ORF">DS837_28000</name>
</gene>
<dbReference type="InterPro" id="IPR000653">
    <property type="entry name" value="DegT/StrS_aminotransferase"/>
</dbReference>
<dbReference type="GO" id="GO:0000271">
    <property type="term" value="P:polysaccharide biosynthetic process"/>
    <property type="evidence" value="ECO:0007669"/>
    <property type="project" value="TreeGrafter"/>
</dbReference>
<keyword evidence="3" id="KW-0032">Aminotransferase</keyword>
<dbReference type="SUPFAM" id="SSF53383">
    <property type="entry name" value="PLP-dependent transferases"/>
    <property type="match status" value="1"/>
</dbReference>
<dbReference type="Proteomes" id="UP000476837">
    <property type="component" value="Unassembled WGS sequence"/>
</dbReference>
<accession>A0A6L3ATF2</accession>
<dbReference type="Gene3D" id="3.90.1150.10">
    <property type="entry name" value="Aspartate Aminotransferase, domain 1"/>
    <property type="match status" value="1"/>
</dbReference>
<organism evidence="3 4">
    <name type="scientific">Azospirillum brasilense</name>
    <dbReference type="NCBI Taxonomy" id="192"/>
    <lineage>
        <taxon>Bacteria</taxon>
        <taxon>Pseudomonadati</taxon>
        <taxon>Pseudomonadota</taxon>
        <taxon>Alphaproteobacteria</taxon>
        <taxon>Rhodospirillales</taxon>
        <taxon>Azospirillaceae</taxon>
        <taxon>Azospirillum</taxon>
    </lineage>
</organism>
<dbReference type="InterPro" id="IPR015421">
    <property type="entry name" value="PyrdxlP-dep_Trfase_major"/>
</dbReference>
<comment type="caution">
    <text evidence="3">The sequence shown here is derived from an EMBL/GenBank/DDBJ whole genome shotgun (WGS) entry which is preliminary data.</text>
</comment>
<dbReference type="CDD" id="cd00616">
    <property type="entry name" value="AHBA_syn"/>
    <property type="match status" value="1"/>
</dbReference>
<sequence>MERLADGCVDQDREPLAILGGPPVHVGQWPTWPRAGRIAQRGLLNVLHSGKWTLSGRSSVIPSQERLFAESFAGFVGRRYGVSCSSGTAALTIALQALGIGPGDEVVVSGLTWVACASAVVNLGGIPVLVDVDPDSLCASIAAIEAGLSARTRAVLGVHMYASRADLPALETLCARHNLSLIEDASQAHGATIGNRRAGTFGSISIFSFQQSKLLTAGEGGIAVTDDDRLFQRMQQLRADGRAYAGPAPMAPAFSELVACGEILGRNLCLSEFQAVLLQEGLGRLDVENAHRLRMATVLEEAVGGLGWVSVVRDRLDPRDGATFYKIPLRIDEERLLRIGPELLARALTAELRLPVEPLDWPLNRSPLYRPETSPLVARNADAVELFRPGRFSLPQAEAVWRSSVALPHPCLMGGEIDVQTIATALRKIHRNADALEDLSRRPSPGAQAFRT</sequence>
<reference evidence="3 4" key="1">
    <citation type="submission" date="2018-07" db="EMBL/GenBank/DDBJ databases">
        <title>Genome sequence of Roseomonas fauriae ATCC 49958.</title>
        <authorList>
            <person name="Sant'Anna F.H."/>
            <person name="Baldani J.I."/>
            <person name="Zilli J.E."/>
            <person name="Reis V.M."/>
            <person name="Hartmann A."/>
            <person name="Cruz L."/>
            <person name="de Souza E.M."/>
            <person name="de Oliveira Pedrosa F."/>
            <person name="Passaglia L.M.P."/>
        </authorList>
    </citation>
    <scope>NUCLEOTIDE SEQUENCE [LARGE SCALE GENOMIC DNA]</scope>
    <source>
        <strain evidence="3 4">ATCC 49958</strain>
    </source>
</reference>
<dbReference type="GO" id="GO:0008483">
    <property type="term" value="F:transaminase activity"/>
    <property type="evidence" value="ECO:0007669"/>
    <property type="project" value="UniProtKB-KW"/>
</dbReference>
<proteinExistence type="inferred from homology"/>
<dbReference type="PANTHER" id="PTHR30244">
    <property type="entry name" value="TRANSAMINASE"/>
    <property type="match status" value="1"/>
</dbReference>
<comment type="similarity">
    <text evidence="1 2">Belongs to the DegT/DnrJ/EryC1 family.</text>
</comment>
<dbReference type="GO" id="GO:0030170">
    <property type="term" value="F:pyridoxal phosphate binding"/>
    <property type="evidence" value="ECO:0007669"/>
    <property type="project" value="TreeGrafter"/>
</dbReference>
<name>A0A6L3ATF2_AZOBR</name>
<dbReference type="InterPro" id="IPR015424">
    <property type="entry name" value="PyrdxlP-dep_Trfase"/>
</dbReference>
<dbReference type="RefSeq" id="WP_149167752.1">
    <property type="nucleotide sequence ID" value="NZ_QOKV01000028.1"/>
</dbReference>
<keyword evidence="3" id="KW-0808">Transferase</keyword>
<keyword evidence="2" id="KW-0663">Pyridoxal phosphate</keyword>
<evidence type="ECO:0000313" key="3">
    <source>
        <dbReference type="EMBL" id="KAA0678343.1"/>
    </source>
</evidence>
<dbReference type="AlphaFoldDB" id="A0A6L3ATF2"/>
<evidence type="ECO:0000256" key="2">
    <source>
        <dbReference type="RuleBase" id="RU004508"/>
    </source>
</evidence>
<dbReference type="InterPro" id="IPR015422">
    <property type="entry name" value="PyrdxlP-dep_Trfase_small"/>
</dbReference>
<dbReference type="Pfam" id="PF01041">
    <property type="entry name" value="DegT_DnrJ_EryC1"/>
    <property type="match status" value="1"/>
</dbReference>
<dbReference type="EMBL" id="QOKV01000028">
    <property type="protein sequence ID" value="KAA0678343.1"/>
    <property type="molecule type" value="Genomic_DNA"/>
</dbReference>
<protein>
    <submittedName>
        <fullName evidence="3">DegT/DnrJ/EryC1/StrS family aminotransferase</fullName>
    </submittedName>
</protein>
<dbReference type="Gene3D" id="3.40.640.10">
    <property type="entry name" value="Type I PLP-dependent aspartate aminotransferase-like (Major domain)"/>
    <property type="match status" value="1"/>
</dbReference>
<evidence type="ECO:0000256" key="1">
    <source>
        <dbReference type="ARBA" id="ARBA00037999"/>
    </source>
</evidence>
<evidence type="ECO:0000313" key="4">
    <source>
        <dbReference type="Proteomes" id="UP000476837"/>
    </source>
</evidence>
<dbReference type="PANTHER" id="PTHR30244:SF34">
    <property type="entry name" value="DTDP-4-AMINO-4,6-DIDEOXYGALACTOSE TRANSAMINASE"/>
    <property type="match status" value="1"/>
</dbReference>